<evidence type="ECO:0000256" key="2">
    <source>
        <dbReference type="SAM" id="SignalP"/>
    </source>
</evidence>
<keyword evidence="4" id="KW-1185">Reference proteome</keyword>
<comment type="caution">
    <text evidence="3">The sequence shown here is derived from an EMBL/GenBank/DDBJ whole genome shotgun (WGS) entry which is preliminary data.</text>
</comment>
<dbReference type="EMBL" id="BPEU01000038">
    <property type="protein sequence ID" value="GIU46238.1"/>
    <property type="molecule type" value="Genomic_DNA"/>
</dbReference>
<feature type="compositionally biased region" description="Polar residues" evidence="1">
    <location>
        <begin position="23"/>
        <end position="52"/>
    </location>
</feature>
<evidence type="ECO:0000256" key="1">
    <source>
        <dbReference type="SAM" id="MobiDB-lite"/>
    </source>
</evidence>
<reference evidence="3 4" key="1">
    <citation type="submission" date="2021-05" db="EMBL/GenBank/DDBJ databases">
        <title>Molecular characterization for Shewanella algae harboring chromosomal blaOXA-55-like strains isolated from clinical and environment sample.</title>
        <authorList>
            <person name="Ohama Y."/>
            <person name="Aoki K."/>
            <person name="Harada S."/>
            <person name="Moriya K."/>
            <person name="Ishii Y."/>
            <person name="Tateda K."/>
        </authorList>
    </citation>
    <scope>NUCLEOTIDE SEQUENCE [LARGE SCALE GENOMIC DNA]</scope>
    <source>
        <strain evidence="3 4">MBTL60-118</strain>
    </source>
</reference>
<evidence type="ECO:0000313" key="4">
    <source>
        <dbReference type="Proteomes" id="UP000773469"/>
    </source>
</evidence>
<dbReference type="Proteomes" id="UP000773469">
    <property type="component" value="Unassembled WGS sequence"/>
</dbReference>
<evidence type="ECO:0000313" key="3">
    <source>
        <dbReference type="EMBL" id="GIU46238.1"/>
    </source>
</evidence>
<protein>
    <submittedName>
        <fullName evidence="3">Uncharacterized protein</fullName>
    </submittedName>
</protein>
<feature type="chain" id="PRO_5047009164" evidence="2">
    <location>
        <begin position="27"/>
        <end position="630"/>
    </location>
</feature>
<feature type="region of interest" description="Disordered" evidence="1">
    <location>
        <begin position="23"/>
        <end position="54"/>
    </location>
</feature>
<proteinExistence type="predicted"/>
<accession>A0ABQ4PFB9</accession>
<name>A0ABQ4PFB9_SHECO</name>
<gene>
    <name evidence="3" type="ORF">TUM3794_38380</name>
</gene>
<dbReference type="RefSeq" id="WP_220757616.1">
    <property type="nucleotide sequence ID" value="NZ_BPEU01000038.1"/>
</dbReference>
<keyword evidence="2" id="KW-0732">Signal</keyword>
<feature type="signal peptide" evidence="2">
    <location>
        <begin position="1"/>
        <end position="26"/>
    </location>
</feature>
<sequence length="630" mass="71728">MKKVIVAVVVCIAVLFWFNQTPSTSSSPLNDSINTNPPLSSPVTLDSESAQPEVNAPKDYQSCKLLIESNKETRWNWARKIEWAQWLDKGYSIDDITLAIDHFLNSNFAASWRAEQLKKNSKLKQQNQNLTEKVKALAPDLPTFVRVERSIPQPQIDNIASLSQADALALIKEVKLTIEDVDWLLKQDSLDEPLLLLAVKQIDDTDALIGFGETLRLIDTAAYYGREQIVTALLAKNSVLSDDAYLGTTMEYALARLDYYFRMDTPLEDELIAKQANIIKALHGVNSTANFSILSKQKALGFFPRHIYRFDAQQITHLQQMYGLTLTEIAPKATLVFDAHSPFLAELNANFSTLNTNSATPEMVASCRSLVNKVDTQWQPHNLDYFSNKLIKEGHEVTATNLHHIDPALADCFAYRQQQHLPSWQGVDNSLSSTVYGLAAKRQINEAIEMVENAQLEEAVNRWFFYQLLGYNPEYFTLLQLSELRQETFDYDTLYQVARSKTISLINQGLDIDKLDYAGKSWLDIAILEHDLPLLNHLVNQHISYPVKANGRDPLYLLLDTSHYQFKPEHLLEYLSLLMLLEPNIHPHHQRLMSLVRLKYPETYTEITNQFPALMVEDDTPLPPAVCLNY</sequence>
<organism evidence="3 4">
    <name type="scientific">Shewanella colwelliana</name>
    <name type="common">Alteromonas colwelliana</name>
    <dbReference type="NCBI Taxonomy" id="23"/>
    <lineage>
        <taxon>Bacteria</taxon>
        <taxon>Pseudomonadati</taxon>
        <taxon>Pseudomonadota</taxon>
        <taxon>Gammaproteobacteria</taxon>
        <taxon>Alteromonadales</taxon>
        <taxon>Shewanellaceae</taxon>
        <taxon>Shewanella</taxon>
    </lineage>
</organism>